<keyword evidence="3" id="KW-1185">Reference proteome</keyword>
<feature type="region of interest" description="Disordered" evidence="1">
    <location>
        <begin position="103"/>
        <end position="150"/>
    </location>
</feature>
<dbReference type="Proteomes" id="UP000594262">
    <property type="component" value="Unplaced"/>
</dbReference>
<dbReference type="EnsemblMetazoa" id="CLYHEMT009583.1">
    <property type="protein sequence ID" value="CLYHEMP009583.1"/>
    <property type="gene ID" value="CLYHEMG009583"/>
</dbReference>
<feature type="compositionally biased region" description="Low complexity" evidence="1">
    <location>
        <begin position="103"/>
        <end position="128"/>
    </location>
</feature>
<evidence type="ECO:0000313" key="2">
    <source>
        <dbReference type="EnsemblMetazoa" id="CLYHEMP009583.1"/>
    </source>
</evidence>
<proteinExistence type="predicted"/>
<reference evidence="2" key="1">
    <citation type="submission" date="2021-01" db="UniProtKB">
        <authorList>
            <consortium name="EnsemblMetazoa"/>
        </authorList>
    </citation>
    <scope>IDENTIFICATION</scope>
</reference>
<evidence type="ECO:0000256" key="1">
    <source>
        <dbReference type="SAM" id="MobiDB-lite"/>
    </source>
</evidence>
<sequence>MKHKQLNKGKNISLSSLSKKQLQRNRKNEIMKWLKPYLESKADTDASGIWEQLTIHAESKQWAQFGNVIRKKWLNTGKLQEFTTCLDNSAHCRNIWELLNSTGSSTNSGSSSSNTLNSDSSTSTSQSTEVNEGTEKSTISRGSIHNISKKRQQKETLLEWLVPYMQNKSDQDALQMWEEMKILAKDGKWQKLGNVIQKKWSSIGYDKEYTKFLSNSHHCRNVWDILIGNAVFKKQTGDGGVLGVNT</sequence>
<feature type="compositionally biased region" description="Polar residues" evidence="1">
    <location>
        <begin position="136"/>
        <end position="146"/>
    </location>
</feature>
<evidence type="ECO:0000313" key="3">
    <source>
        <dbReference type="Proteomes" id="UP000594262"/>
    </source>
</evidence>
<dbReference type="AlphaFoldDB" id="A0A7M5V4K7"/>
<accession>A0A7M5V4K7</accession>
<protein>
    <submittedName>
        <fullName evidence="2">Uncharacterized protein</fullName>
    </submittedName>
</protein>
<name>A0A7M5V4K7_9CNID</name>
<organism evidence="2 3">
    <name type="scientific">Clytia hemisphaerica</name>
    <dbReference type="NCBI Taxonomy" id="252671"/>
    <lineage>
        <taxon>Eukaryota</taxon>
        <taxon>Metazoa</taxon>
        <taxon>Cnidaria</taxon>
        <taxon>Hydrozoa</taxon>
        <taxon>Hydroidolina</taxon>
        <taxon>Leptothecata</taxon>
        <taxon>Obeliida</taxon>
        <taxon>Clytiidae</taxon>
        <taxon>Clytia</taxon>
    </lineage>
</organism>